<organism evidence="1 2">
    <name type="scientific">Streptomyces halobius</name>
    <dbReference type="NCBI Taxonomy" id="2879846"/>
    <lineage>
        <taxon>Bacteria</taxon>
        <taxon>Bacillati</taxon>
        <taxon>Actinomycetota</taxon>
        <taxon>Actinomycetes</taxon>
        <taxon>Kitasatosporales</taxon>
        <taxon>Streptomycetaceae</taxon>
        <taxon>Streptomyces</taxon>
    </lineage>
</organism>
<dbReference type="EMBL" id="CP086322">
    <property type="protein sequence ID" value="UQA90761.1"/>
    <property type="molecule type" value="Genomic_DNA"/>
</dbReference>
<name>A0ABY4M3E1_9ACTN</name>
<accession>A0ABY4M3E1</accession>
<keyword evidence="2" id="KW-1185">Reference proteome</keyword>
<reference evidence="1" key="1">
    <citation type="submission" date="2021-10" db="EMBL/GenBank/DDBJ databases">
        <title>Streptomyces nigrumlapis sp.nov.,an antimicrobial producing actinobacterium isolated from Black Gobi rocks.</title>
        <authorList>
            <person name="Wen Y."/>
            <person name="Zhang W."/>
            <person name="Liu X.G."/>
        </authorList>
    </citation>
    <scope>NUCLEOTIDE SEQUENCE</scope>
    <source>
        <strain evidence="1">ST13-2-2</strain>
    </source>
</reference>
<gene>
    <name evidence="1" type="ORF">K9S39_01645</name>
</gene>
<protein>
    <submittedName>
        <fullName evidence="1">Uncharacterized protein</fullName>
    </submittedName>
</protein>
<dbReference type="RefSeq" id="WP_248861528.1">
    <property type="nucleotide sequence ID" value="NZ_CP086322.1"/>
</dbReference>
<proteinExistence type="predicted"/>
<sequence>MLCILLASLSGSGFVDRVVIDDTKTVHAYVGELVPPTQENDNRIAVEMLRLLGDGGGKLFGPVSFFQVRPRNSRPSSLDTDHQELLKAAHQAATAKLNARR</sequence>
<evidence type="ECO:0000313" key="2">
    <source>
        <dbReference type="Proteomes" id="UP000830115"/>
    </source>
</evidence>
<evidence type="ECO:0000313" key="1">
    <source>
        <dbReference type="EMBL" id="UQA90761.1"/>
    </source>
</evidence>
<dbReference type="Proteomes" id="UP000830115">
    <property type="component" value="Chromosome"/>
</dbReference>